<dbReference type="GeneID" id="98121739"/>
<evidence type="ECO:0000313" key="2">
    <source>
        <dbReference type="Proteomes" id="UP001610728"/>
    </source>
</evidence>
<proteinExistence type="predicted"/>
<accession>A0ABR4M8I7</accession>
<dbReference type="EMBL" id="JABSNW010000011">
    <property type="protein sequence ID" value="KAL2884590.1"/>
    <property type="molecule type" value="Genomic_DNA"/>
</dbReference>
<sequence length="99" mass="11059">MFSFKNIRPGNENTPVSLIDRQAAELAAERDLNAAIEDSGNARQTELEAIRQTNLEGCSSTVAWRSKHASNVTSNYAETHALWRNTHKSIKALKVKYKS</sequence>
<organism evidence="1 2">
    <name type="scientific">Ceratocystis lukuohia</name>
    <dbReference type="NCBI Taxonomy" id="2019550"/>
    <lineage>
        <taxon>Eukaryota</taxon>
        <taxon>Fungi</taxon>
        <taxon>Dikarya</taxon>
        <taxon>Ascomycota</taxon>
        <taxon>Pezizomycotina</taxon>
        <taxon>Sordariomycetes</taxon>
        <taxon>Hypocreomycetidae</taxon>
        <taxon>Microascales</taxon>
        <taxon>Ceratocystidaceae</taxon>
        <taxon>Ceratocystis</taxon>
    </lineage>
</organism>
<dbReference type="Proteomes" id="UP001610728">
    <property type="component" value="Unassembled WGS sequence"/>
</dbReference>
<keyword evidence="2" id="KW-1185">Reference proteome</keyword>
<reference evidence="1 2" key="1">
    <citation type="submission" date="2020-05" db="EMBL/GenBank/DDBJ databases">
        <title>Ceratocystis lukuohia genome.</title>
        <authorList>
            <person name="Harrington T.C."/>
            <person name="Kim K."/>
            <person name="Mayers C.G."/>
        </authorList>
    </citation>
    <scope>NUCLEOTIDE SEQUENCE [LARGE SCALE GENOMIC DNA]</scope>
    <source>
        <strain evidence="1 2">C4212</strain>
    </source>
</reference>
<protein>
    <submittedName>
        <fullName evidence="1">Uncharacterized protein</fullName>
    </submittedName>
</protein>
<gene>
    <name evidence="1" type="ORF">HOO65_110061</name>
</gene>
<name>A0ABR4M8I7_9PEZI</name>
<comment type="caution">
    <text evidence="1">The sequence shown here is derived from an EMBL/GenBank/DDBJ whole genome shotgun (WGS) entry which is preliminary data.</text>
</comment>
<dbReference type="RefSeq" id="XP_070855771.1">
    <property type="nucleotide sequence ID" value="XM_071001741.1"/>
</dbReference>
<evidence type="ECO:0000313" key="1">
    <source>
        <dbReference type="EMBL" id="KAL2884590.1"/>
    </source>
</evidence>